<dbReference type="SUPFAM" id="SSF102114">
    <property type="entry name" value="Radical SAM enzymes"/>
    <property type="match status" value="1"/>
</dbReference>
<keyword evidence="3" id="KW-0408">Iron</keyword>
<proteinExistence type="predicted"/>
<evidence type="ECO:0000313" key="6">
    <source>
        <dbReference type="EMBL" id="MBB6217525.1"/>
    </source>
</evidence>
<sequence>MFEVIFVEVLDKLKILSDAAKYDVSCSSSGSNRSNKKGDIGNAHMSGICHSWSEDGRCISLLKILMTNYCAYDCLYCVNRSSNDIPRAAFTPQEIVDLTINFYRRNYIEGLFLSAAVYKNPNHTMDLLLQTVKKLREEENFNGYIHLKAIPGADERLIEMAGKYVDRMSVNIELPSSNGLKLLAPQKKREAIIKPMEMITSKLHEKVEEKKKYRSTPKFVPAGQTTQMIIGATPDYDLNILKLSEGLYQRYQLKRVYYSAYVPIGQHPNLPTISAPPLLREHRLYQADWLLRFYGFQANELLDEIKPNFDMAVDPKCDWALRNLHLFPVEVNRADYEMLLRIPGVGVRSAMRIVAARRFASLSYEDLKKLGVVLKRARYFLTCKGKYYGENSINEERIRYQLTLGDPVKKNILGGEQLSLFSVYPQLAPPKENLFTIVREQS</sequence>
<dbReference type="InterPro" id="IPR007197">
    <property type="entry name" value="rSAM"/>
</dbReference>
<evidence type="ECO:0000256" key="1">
    <source>
        <dbReference type="ARBA" id="ARBA00022691"/>
    </source>
</evidence>
<dbReference type="GO" id="GO:0046872">
    <property type="term" value="F:metal ion binding"/>
    <property type="evidence" value="ECO:0007669"/>
    <property type="project" value="UniProtKB-KW"/>
</dbReference>
<dbReference type="RefSeq" id="WP_207727070.1">
    <property type="nucleotide sequence ID" value="NZ_JACHEN010000024.1"/>
</dbReference>
<evidence type="ECO:0000259" key="5">
    <source>
        <dbReference type="Pfam" id="PF04055"/>
    </source>
</evidence>
<dbReference type="GO" id="GO:0051536">
    <property type="term" value="F:iron-sulfur cluster binding"/>
    <property type="evidence" value="ECO:0007669"/>
    <property type="project" value="UniProtKB-KW"/>
</dbReference>
<dbReference type="CDD" id="cd01335">
    <property type="entry name" value="Radical_SAM"/>
    <property type="match status" value="1"/>
</dbReference>
<dbReference type="AlphaFoldDB" id="A0A841L5D2"/>
<dbReference type="PANTHER" id="PTHR21180">
    <property type="entry name" value="ENDONUCLEASE/EXONUCLEASE/PHOSPHATASE FAMILY DOMAIN-CONTAINING PROTEIN 1"/>
    <property type="match status" value="1"/>
</dbReference>
<keyword evidence="2" id="KW-0479">Metal-binding</keyword>
<dbReference type="SUPFAM" id="SSF47781">
    <property type="entry name" value="RuvA domain 2-like"/>
    <property type="match status" value="1"/>
</dbReference>
<dbReference type="SFLD" id="SFLDG01102">
    <property type="entry name" value="Uncharacterised_Radical_SAM_Su"/>
    <property type="match status" value="1"/>
</dbReference>
<dbReference type="Pfam" id="PF04055">
    <property type="entry name" value="Radical_SAM"/>
    <property type="match status" value="1"/>
</dbReference>
<dbReference type="InterPro" id="IPR023874">
    <property type="entry name" value="DNA_rSAM_put"/>
</dbReference>
<protein>
    <submittedName>
        <fullName evidence="6">Putative DNA modification/repair radical SAM protein</fullName>
    </submittedName>
</protein>
<organism evidence="6 7">
    <name type="scientific">Anaerosolibacter carboniphilus</name>
    <dbReference type="NCBI Taxonomy" id="1417629"/>
    <lineage>
        <taxon>Bacteria</taxon>
        <taxon>Bacillati</taxon>
        <taxon>Bacillota</taxon>
        <taxon>Clostridia</taxon>
        <taxon>Peptostreptococcales</taxon>
        <taxon>Thermotaleaceae</taxon>
        <taxon>Anaerosolibacter</taxon>
    </lineage>
</organism>
<dbReference type="SFLD" id="SFLDS00029">
    <property type="entry name" value="Radical_SAM"/>
    <property type="match status" value="1"/>
</dbReference>
<dbReference type="NCBIfam" id="TIGR03916">
    <property type="entry name" value="rSAM_link_UDG"/>
    <property type="match status" value="1"/>
</dbReference>
<dbReference type="InterPro" id="IPR051675">
    <property type="entry name" value="Endo/Exo/Phosphatase_dom_1"/>
</dbReference>
<keyword evidence="7" id="KW-1185">Reference proteome</keyword>
<comment type="caution">
    <text evidence="6">The sequence shown here is derived from an EMBL/GenBank/DDBJ whole genome shotgun (WGS) entry which is preliminary data.</text>
</comment>
<keyword evidence="4" id="KW-0411">Iron-sulfur</keyword>
<dbReference type="PANTHER" id="PTHR21180:SF9">
    <property type="entry name" value="TYPE II SECRETION SYSTEM PROTEIN K"/>
    <property type="match status" value="1"/>
</dbReference>
<dbReference type="Gene3D" id="1.10.150.320">
    <property type="entry name" value="Photosystem II 12 kDa extrinsic protein"/>
    <property type="match status" value="1"/>
</dbReference>
<evidence type="ECO:0000256" key="4">
    <source>
        <dbReference type="ARBA" id="ARBA00023014"/>
    </source>
</evidence>
<dbReference type="InterPro" id="IPR058240">
    <property type="entry name" value="rSAM_sf"/>
</dbReference>
<reference evidence="6 7" key="1">
    <citation type="submission" date="2020-08" db="EMBL/GenBank/DDBJ databases">
        <title>Genomic Encyclopedia of Type Strains, Phase IV (KMG-IV): sequencing the most valuable type-strain genomes for metagenomic binning, comparative biology and taxonomic classification.</title>
        <authorList>
            <person name="Goeker M."/>
        </authorList>
    </citation>
    <scope>NUCLEOTIDE SEQUENCE [LARGE SCALE GENOMIC DNA]</scope>
    <source>
        <strain evidence="6 7">DSM 103526</strain>
    </source>
</reference>
<evidence type="ECO:0000313" key="7">
    <source>
        <dbReference type="Proteomes" id="UP000579281"/>
    </source>
</evidence>
<dbReference type="Gene3D" id="3.20.20.70">
    <property type="entry name" value="Aldolase class I"/>
    <property type="match status" value="1"/>
</dbReference>
<dbReference type="InterPro" id="IPR013785">
    <property type="entry name" value="Aldolase_TIM"/>
</dbReference>
<feature type="domain" description="Radical SAM core" evidence="5">
    <location>
        <begin position="65"/>
        <end position="200"/>
    </location>
</feature>
<name>A0A841L5D2_9FIRM</name>
<keyword evidence="1" id="KW-0949">S-adenosyl-L-methionine</keyword>
<accession>A0A841L5D2</accession>
<evidence type="ECO:0000256" key="3">
    <source>
        <dbReference type="ARBA" id="ARBA00023004"/>
    </source>
</evidence>
<dbReference type="EMBL" id="JACHEN010000024">
    <property type="protein sequence ID" value="MBB6217525.1"/>
    <property type="molecule type" value="Genomic_DNA"/>
</dbReference>
<evidence type="ECO:0000256" key="2">
    <source>
        <dbReference type="ARBA" id="ARBA00022723"/>
    </source>
</evidence>
<dbReference type="InterPro" id="IPR010994">
    <property type="entry name" value="RuvA_2-like"/>
</dbReference>
<dbReference type="GO" id="GO:0003824">
    <property type="term" value="F:catalytic activity"/>
    <property type="evidence" value="ECO:0007669"/>
    <property type="project" value="InterPro"/>
</dbReference>
<dbReference type="Proteomes" id="UP000579281">
    <property type="component" value="Unassembled WGS sequence"/>
</dbReference>
<gene>
    <name evidence="6" type="ORF">HNQ80_003646</name>
</gene>